<organism evidence="6 7">
    <name type="scientific">Akanthomyces lecanii RCEF 1005</name>
    <dbReference type="NCBI Taxonomy" id="1081108"/>
    <lineage>
        <taxon>Eukaryota</taxon>
        <taxon>Fungi</taxon>
        <taxon>Dikarya</taxon>
        <taxon>Ascomycota</taxon>
        <taxon>Pezizomycotina</taxon>
        <taxon>Sordariomycetes</taxon>
        <taxon>Hypocreomycetidae</taxon>
        <taxon>Hypocreales</taxon>
        <taxon>Cordycipitaceae</taxon>
        <taxon>Akanthomyces</taxon>
        <taxon>Cordyceps confragosa</taxon>
    </lineage>
</organism>
<evidence type="ECO:0000313" key="7">
    <source>
        <dbReference type="Proteomes" id="UP000076881"/>
    </source>
</evidence>
<dbReference type="EMBL" id="AZHF01000010">
    <property type="protein sequence ID" value="OAA70022.1"/>
    <property type="molecule type" value="Genomic_DNA"/>
</dbReference>
<evidence type="ECO:0000256" key="2">
    <source>
        <dbReference type="ARBA" id="ARBA00022679"/>
    </source>
</evidence>
<dbReference type="PANTHER" id="PTHR43712:SF11">
    <property type="entry name" value="O-METHYLTRANSFERASE (AFU_ORTHOLOGUE AFUA_2G17820)-RELATED"/>
    <property type="match status" value="1"/>
</dbReference>
<dbReference type="OrthoDB" id="1535081at2759"/>
<reference evidence="6 7" key="1">
    <citation type="journal article" date="2016" name="Genome Biol. Evol.">
        <title>Divergent and convergent evolution of fungal pathogenicity.</title>
        <authorList>
            <person name="Shang Y."/>
            <person name="Xiao G."/>
            <person name="Zheng P."/>
            <person name="Cen K."/>
            <person name="Zhan S."/>
            <person name="Wang C."/>
        </authorList>
    </citation>
    <scope>NUCLEOTIDE SEQUENCE [LARGE SCALE GENOMIC DNA]</scope>
    <source>
        <strain evidence="6 7">RCEF 1005</strain>
    </source>
</reference>
<dbReference type="InterPro" id="IPR016461">
    <property type="entry name" value="COMT-like"/>
</dbReference>
<dbReference type="SUPFAM" id="SSF46785">
    <property type="entry name" value="Winged helix' DNA-binding domain"/>
    <property type="match status" value="1"/>
</dbReference>
<evidence type="ECO:0000313" key="6">
    <source>
        <dbReference type="EMBL" id="OAA70022.1"/>
    </source>
</evidence>
<keyword evidence="7" id="KW-1185">Reference proteome</keyword>
<dbReference type="Proteomes" id="UP000076881">
    <property type="component" value="Unassembled WGS sequence"/>
</dbReference>
<dbReference type="PIRSF" id="PIRSF005739">
    <property type="entry name" value="O-mtase"/>
    <property type="match status" value="1"/>
</dbReference>
<name>A0A162JJU1_CORDF</name>
<evidence type="ECO:0000256" key="4">
    <source>
        <dbReference type="PIRSR" id="PIRSR005739-1"/>
    </source>
</evidence>
<evidence type="ECO:0000259" key="5">
    <source>
        <dbReference type="Pfam" id="PF00891"/>
    </source>
</evidence>
<dbReference type="PROSITE" id="PS51683">
    <property type="entry name" value="SAM_OMT_II"/>
    <property type="match status" value="1"/>
</dbReference>
<dbReference type="Gene3D" id="3.40.50.150">
    <property type="entry name" value="Vaccinia Virus protein VP39"/>
    <property type="match status" value="1"/>
</dbReference>
<keyword evidence="3" id="KW-0949">S-adenosyl-L-methionine</keyword>
<dbReference type="InterPro" id="IPR029063">
    <property type="entry name" value="SAM-dependent_MTases_sf"/>
</dbReference>
<comment type="caution">
    <text evidence="6">The sequence shown here is derived from an EMBL/GenBank/DDBJ whole genome shotgun (WGS) entry which is preliminary data.</text>
</comment>
<proteinExistence type="predicted"/>
<dbReference type="InterPro" id="IPR036390">
    <property type="entry name" value="WH_DNA-bd_sf"/>
</dbReference>
<dbReference type="Gene3D" id="1.10.10.10">
    <property type="entry name" value="Winged helix-like DNA-binding domain superfamily/Winged helix DNA-binding domain"/>
    <property type="match status" value="1"/>
</dbReference>
<dbReference type="GO" id="GO:0032259">
    <property type="term" value="P:methylation"/>
    <property type="evidence" value="ECO:0007669"/>
    <property type="project" value="UniProtKB-KW"/>
</dbReference>
<dbReference type="SUPFAM" id="SSF53335">
    <property type="entry name" value="S-adenosyl-L-methionine-dependent methyltransferases"/>
    <property type="match status" value="1"/>
</dbReference>
<feature type="domain" description="O-methyltransferase C-terminal" evidence="5">
    <location>
        <begin position="217"/>
        <end position="379"/>
    </location>
</feature>
<keyword evidence="2 6" id="KW-0808">Transferase</keyword>
<evidence type="ECO:0000256" key="3">
    <source>
        <dbReference type="ARBA" id="ARBA00022691"/>
    </source>
</evidence>
<evidence type="ECO:0000256" key="1">
    <source>
        <dbReference type="ARBA" id="ARBA00022603"/>
    </source>
</evidence>
<dbReference type="InterPro" id="IPR036388">
    <property type="entry name" value="WH-like_DNA-bd_sf"/>
</dbReference>
<dbReference type="Pfam" id="PF00891">
    <property type="entry name" value="Methyltransf_2"/>
    <property type="match status" value="1"/>
</dbReference>
<protein>
    <submittedName>
        <fullName evidence="6">O-methyltransferase, family 2</fullName>
    </submittedName>
</protein>
<dbReference type="PANTHER" id="PTHR43712">
    <property type="entry name" value="PUTATIVE (AFU_ORTHOLOGUE AFUA_4G14580)-RELATED"/>
    <property type="match status" value="1"/>
</dbReference>
<dbReference type="GO" id="GO:0008171">
    <property type="term" value="F:O-methyltransferase activity"/>
    <property type="evidence" value="ECO:0007669"/>
    <property type="project" value="InterPro"/>
</dbReference>
<feature type="active site" description="Proton acceptor" evidence="4">
    <location>
        <position position="307"/>
    </location>
</feature>
<keyword evidence="1 6" id="KW-0489">Methyltransferase</keyword>
<dbReference type="InterPro" id="IPR001077">
    <property type="entry name" value="COMT_C"/>
</dbReference>
<accession>A0A162JJU1</accession>
<dbReference type="AlphaFoldDB" id="A0A162JJU1"/>
<gene>
    <name evidence="6" type="ORF">LEL_09838</name>
</gene>
<sequence>MNSIVAAKALEEARALVAELESYDGSVEQQHALLNRASTVRAAMEGPYEMATRWLENMSIGAAMNLVVRTGALEKVPSHGSVSAATLAAACDVDQSVITRAMRILIVNGIFAETSRDDEYAHNPLSAAFDPRHGLGGFVGVCVDIMQAWIGLPQYCKAHGPRELFDPRKTPFAFTAGMEGKTYYEVLDVDPPRRELWNITMQSMASNFPVLGMFPFKEHLTASDGDVSAERPAIVDVGGGRGQALLQILGDGDGAALNGRLVLQDLATVIDTLKPDDVPGIETMVYDIFTPQPVQGARIYLMRRLLHDFYDPETIEILRNTASAMAQDSRLVICDMIVPDLVQVNGRITLYWLDFSLLTIGGKERSKAEFENVCDQAGLEIVKIYPSLGDNTAMLETRLKRQ</sequence>